<comment type="caution">
    <text evidence="3">The sequence shown here is derived from an EMBL/GenBank/DDBJ whole genome shotgun (WGS) entry which is preliminary data.</text>
</comment>
<dbReference type="PANTHER" id="PTHR33434:SF8">
    <property type="entry name" value="DEGV DOMAIN-CONTAINING PROTEIN SPR1019"/>
    <property type="match status" value="1"/>
</dbReference>
<dbReference type="HOGENOM" id="CLU_048251_3_2_9"/>
<reference evidence="3" key="1">
    <citation type="submission" date="2010-06" db="EMBL/GenBank/DDBJ databases">
        <authorList>
            <person name="Muzny D."/>
            <person name="Qin X."/>
            <person name="Buhay C."/>
            <person name="Dugan-Rocha S."/>
            <person name="Ding Y."/>
            <person name="Chen G."/>
            <person name="Hawes A."/>
            <person name="Holder M."/>
            <person name="Jhangiani S."/>
            <person name="Johnson A."/>
            <person name="Khan Z."/>
            <person name="Li Z."/>
            <person name="Liu W."/>
            <person name="Liu X."/>
            <person name="Perez L."/>
            <person name="Shen H."/>
            <person name="Wang Q."/>
            <person name="Watt J."/>
            <person name="Xi L."/>
            <person name="Xin Y."/>
            <person name="Zhou J."/>
            <person name="Deng J."/>
            <person name="Jiang H."/>
            <person name="Liu Y."/>
            <person name="Qu J."/>
            <person name="Song X.-Z."/>
            <person name="Zhang L."/>
            <person name="Villasana D."/>
            <person name="Johnson A."/>
            <person name="Liu J."/>
            <person name="Liyanage D."/>
            <person name="Lorensuhewa L."/>
            <person name="Robinson T."/>
            <person name="Song A."/>
            <person name="Song B.-B."/>
            <person name="Dinh H."/>
            <person name="Thornton R."/>
            <person name="Coyle M."/>
            <person name="Francisco L."/>
            <person name="Jackson L."/>
            <person name="Javaid M."/>
            <person name="Korchina V."/>
            <person name="Kovar C."/>
            <person name="Mata R."/>
            <person name="Mathew T."/>
            <person name="Ngo R."/>
            <person name="Nguyen L."/>
            <person name="Nguyen N."/>
            <person name="Okwuonu G."/>
            <person name="Ongeri F."/>
            <person name="Pham C."/>
            <person name="Simmons D."/>
            <person name="Wilczek-Boney K."/>
            <person name="Hale W."/>
            <person name="Jakkamsetti A."/>
            <person name="Pham P."/>
            <person name="Ruth R."/>
            <person name="San Lucas F."/>
            <person name="Warren J."/>
            <person name="Zhang J."/>
            <person name="Zhao Z."/>
            <person name="Zhou C."/>
            <person name="Zhu D."/>
            <person name="Lee S."/>
            <person name="Bess C."/>
            <person name="Blankenburg K."/>
            <person name="Forbes L."/>
            <person name="Fu Q."/>
            <person name="Gubbala S."/>
            <person name="Hirani K."/>
            <person name="Jayaseelan J.C."/>
            <person name="Lara F."/>
            <person name="Munidasa M."/>
            <person name="Palculict T."/>
            <person name="Patil S."/>
            <person name="Pu L.-L."/>
            <person name="Saada N."/>
            <person name="Tang L."/>
            <person name="Weissenberger G."/>
            <person name="Zhu Y."/>
            <person name="Hemphill L."/>
            <person name="Shang Y."/>
            <person name="Youmans B."/>
            <person name="Ayvaz T."/>
            <person name="Ross M."/>
            <person name="Santibanez J."/>
            <person name="Aqrawi P."/>
            <person name="Gross S."/>
            <person name="Joshi V."/>
            <person name="Fowler G."/>
            <person name="Nazareth L."/>
            <person name="Reid J."/>
            <person name="Worley K."/>
            <person name="Petrosino J."/>
            <person name="Highlander S."/>
            <person name="Gibbs R."/>
        </authorList>
    </citation>
    <scope>NUCLEOTIDE SEQUENCE [LARGE SCALE GENOMIC DNA]</scope>
    <source>
        <strain evidence="3">DSM 20601</strain>
    </source>
</reference>
<dbReference type="Gene3D" id="3.40.50.10170">
    <property type="match status" value="1"/>
</dbReference>
<dbReference type="STRING" id="525367.HMPREF0556_11160"/>
<gene>
    <name evidence="3" type="ORF">HMPREF0556_11160</name>
</gene>
<keyword evidence="2" id="KW-0446">Lipid-binding</keyword>
<dbReference type="AlphaFoldDB" id="D7UY49"/>
<sequence length="277" mass="30541">MAKIKIITDSTAEITQAEAEQYNIDVLPLTVEIDGTTYVPGEDIESESFMEKMEHAEKLPKSSQPAIGKFVELYEKYVREGYQIISIHLTEKLSGTVATARQASEIVGGDITVIDSDYIARGLAFQVIEAAKLAKTETVSAIEQRLAEIRAKTSLYIVVVSLDNLIKGGRVGKMKGLLGNLLQIKLIAKLSNGELAEEAKVRSNKKIITYLVDKIKEEKEKIVALDIVHADGWQLAESFKTSAKEWINHLKLPISFADPVIATHAGKGAFAVMYYTE</sequence>
<dbReference type="InterPro" id="IPR043168">
    <property type="entry name" value="DegV_C"/>
</dbReference>
<dbReference type="Pfam" id="PF02645">
    <property type="entry name" value="DegV"/>
    <property type="match status" value="1"/>
</dbReference>
<dbReference type="InterPro" id="IPR003797">
    <property type="entry name" value="DegV"/>
</dbReference>
<protein>
    <submittedName>
        <fullName evidence="3">EDD domain protein, DegV family</fullName>
    </submittedName>
</protein>
<dbReference type="EMBL" id="ACCR02000003">
    <property type="protein sequence ID" value="EFI84607.1"/>
    <property type="molecule type" value="Genomic_DNA"/>
</dbReference>
<dbReference type="InterPro" id="IPR050270">
    <property type="entry name" value="DegV_domain_contain"/>
</dbReference>
<dbReference type="PROSITE" id="PS51482">
    <property type="entry name" value="DEGV"/>
    <property type="match status" value="1"/>
</dbReference>
<dbReference type="RefSeq" id="WP_003758515.1">
    <property type="nucleotide sequence ID" value="NZ_GL538353.1"/>
</dbReference>
<dbReference type="NCBIfam" id="TIGR00762">
    <property type="entry name" value="DegV"/>
    <property type="match status" value="1"/>
</dbReference>
<evidence type="ECO:0000256" key="2">
    <source>
        <dbReference type="ARBA" id="ARBA00023121"/>
    </source>
</evidence>
<dbReference type="SUPFAM" id="SSF82549">
    <property type="entry name" value="DAK1/DegV-like"/>
    <property type="match status" value="1"/>
</dbReference>
<evidence type="ECO:0000313" key="3">
    <source>
        <dbReference type="EMBL" id="EFI84607.1"/>
    </source>
</evidence>
<keyword evidence="4" id="KW-1185">Reference proteome</keyword>
<evidence type="ECO:0000313" key="4">
    <source>
        <dbReference type="Proteomes" id="UP000010119"/>
    </source>
</evidence>
<dbReference type="GO" id="GO:0008289">
    <property type="term" value="F:lipid binding"/>
    <property type="evidence" value="ECO:0007669"/>
    <property type="project" value="UniProtKB-KW"/>
</dbReference>
<proteinExistence type="predicted"/>
<evidence type="ECO:0000256" key="1">
    <source>
        <dbReference type="ARBA" id="ARBA00003238"/>
    </source>
</evidence>
<dbReference type="eggNOG" id="COG1307">
    <property type="taxonomic scope" value="Bacteria"/>
</dbReference>
<comment type="function">
    <text evidence="1">May bind long-chain fatty acids, such as palmitate, and may play a role in lipid transport or fatty acid metabolism.</text>
</comment>
<dbReference type="Gene3D" id="3.30.1180.10">
    <property type="match status" value="1"/>
</dbReference>
<dbReference type="PANTHER" id="PTHR33434">
    <property type="entry name" value="DEGV DOMAIN-CONTAINING PROTEIN DR_1986-RELATED"/>
    <property type="match status" value="1"/>
</dbReference>
<dbReference type="Proteomes" id="UP000010119">
    <property type="component" value="Unassembled WGS sequence"/>
</dbReference>
<accession>D7UY49</accession>
<organism evidence="3 4">
    <name type="scientific">Listeria grayi DSM 20601</name>
    <dbReference type="NCBI Taxonomy" id="525367"/>
    <lineage>
        <taxon>Bacteria</taxon>
        <taxon>Bacillati</taxon>
        <taxon>Bacillota</taxon>
        <taxon>Bacilli</taxon>
        <taxon>Bacillales</taxon>
        <taxon>Listeriaceae</taxon>
        <taxon>Listeria</taxon>
    </lineage>
</organism>
<name>D7UY49_LISGR</name>